<dbReference type="PANTHER" id="PTHR42709:SF2">
    <property type="entry name" value="INNER MEMBRANE PROTEIN YOHD"/>
    <property type="match status" value="1"/>
</dbReference>
<proteinExistence type="predicted"/>
<dbReference type="AlphaFoldDB" id="A0A512LBW7"/>
<name>A0A512LBW7_9PROT</name>
<keyword evidence="4" id="KW-1185">Reference proteome</keyword>
<dbReference type="PANTHER" id="PTHR42709">
    <property type="entry name" value="ALKALINE PHOSPHATASE LIKE PROTEIN"/>
    <property type="match status" value="1"/>
</dbReference>
<dbReference type="Proteomes" id="UP000321337">
    <property type="component" value="Unassembled WGS sequence"/>
</dbReference>
<dbReference type="InterPro" id="IPR051311">
    <property type="entry name" value="DedA_domain"/>
</dbReference>
<dbReference type="EMBL" id="BKAD01000033">
    <property type="protein sequence ID" value="GEP31641.1"/>
    <property type="molecule type" value="Genomic_DNA"/>
</dbReference>
<accession>A0A512LBW7</accession>
<evidence type="ECO:0000256" key="1">
    <source>
        <dbReference type="SAM" id="Phobius"/>
    </source>
</evidence>
<keyword evidence="1" id="KW-0472">Membrane</keyword>
<dbReference type="Pfam" id="PF09335">
    <property type="entry name" value="VTT_dom"/>
    <property type="match status" value="1"/>
</dbReference>
<feature type="domain" description="VTT" evidence="2">
    <location>
        <begin position="25"/>
        <end position="143"/>
    </location>
</feature>
<sequence length="185" mass="20478">MDYAKLIHEYGYYAVLFGTLLEGETILVMAAIAANQGYLHLPVLMPVAVAGAIIGDQFFYYMGRRHGNMLLTRFPSLSARAAKVESLIARHHAPVIVVLRFTYGLRIVGPMMVGMSAVSPLQFTLWNSLGSVLWAALIISAGYAFGDALQWLMGSIQKLEFLVLAVLAVMGATVWLIVRYRARRR</sequence>
<protein>
    <submittedName>
        <fullName evidence="3">DedA family protein</fullName>
    </submittedName>
</protein>
<dbReference type="InterPro" id="IPR032816">
    <property type="entry name" value="VTT_dom"/>
</dbReference>
<keyword evidence="1" id="KW-0812">Transmembrane</keyword>
<feature type="transmembrane region" description="Helical" evidence="1">
    <location>
        <begin position="39"/>
        <end position="61"/>
    </location>
</feature>
<feature type="transmembrane region" description="Helical" evidence="1">
    <location>
        <begin position="125"/>
        <end position="146"/>
    </location>
</feature>
<evidence type="ECO:0000313" key="4">
    <source>
        <dbReference type="Proteomes" id="UP000321337"/>
    </source>
</evidence>
<dbReference type="RefSeq" id="WP_147074606.1">
    <property type="nucleotide sequence ID" value="NZ_AP021884.1"/>
</dbReference>
<comment type="caution">
    <text evidence="3">The sequence shown here is derived from an EMBL/GenBank/DDBJ whole genome shotgun (WGS) entry which is preliminary data.</text>
</comment>
<reference evidence="3 4" key="1">
    <citation type="submission" date="2019-07" db="EMBL/GenBank/DDBJ databases">
        <title>Whole genome shotgun sequence of Thiobacillus plumbophilus NBRC 107929.</title>
        <authorList>
            <person name="Hosoyama A."/>
            <person name="Uohara A."/>
            <person name="Ohji S."/>
            <person name="Ichikawa N."/>
        </authorList>
    </citation>
    <scope>NUCLEOTIDE SEQUENCE [LARGE SCALE GENOMIC DNA]</scope>
    <source>
        <strain evidence="3 4">NBRC 107929</strain>
    </source>
</reference>
<dbReference type="OrthoDB" id="948134at2"/>
<feature type="transmembrane region" description="Helical" evidence="1">
    <location>
        <begin position="161"/>
        <end position="178"/>
    </location>
</feature>
<dbReference type="GO" id="GO:0005886">
    <property type="term" value="C:plasma membrane"/>
    <property type="evidence" value="ECO:0007669"/>
    <property type="project" value="TreeGrafter"/>
</dbReference>
<feature type="transmembrane region" description="Helical" evidence="1">
    <location>
        <begin position="12"/>
        <end position="33"/>
    </location>
</feature>
<evidence type="ECO:0000313" key="3">
    <source>
        <dbReference type="EMBL" id="GEP31641.1"/>
    </source>
</evidence>
<evidence type="ECO:0000259" key="2">
    <source>
        <dbReference type="Pfam" id="PF09335"/>
    </source>
</evidence>
<gene>
    <name evidence="3" type="ORF">TPL01_27790</name>
</gene>
<organism evidence="3 4">
    <name type="scientific">Sulfuriferula plumbiphila</name>
    <dbReference type="NCBI Taxonomy" id="171865"/>
    <lineage>
        <taxon>Bacteria</taxon>
        <taxon>Pseudomonadati</taxon>
        <taxon>Pseudomonadota</taxon>
        <taxon>Betaproteobacteria</taxon>
        <taxon>Nitrosomonadales</taxon>
        <taxon>Sulfuricellaceae</taxon>
        <taxon>Sulfuriferula</taxon>
    </lineage>
</organism>
<keyword evidence="1" id="KW-1133">Transmembrane helix</keyword>